<proteinExistence type="predicted"/>
<dbReference type="EMBL" id="CP021983">
    <property type="protein sequence ID" value="ASC73164.1"/>
    <property type="molecule type" value="Genomic_DNA"/>
</dbReference>
<dbReference type="KEGG" id="hhg:XM38_041260"/>
<protein>
    <recommendedName>
        <fullName evidence="1">DUF5118 domain-containing protein</fullName>
    </recommendedName>
</protein>
<dbReference type="Pfam" id="PF17162">
    <property type="entry name" value="DUF5118"/>
    <property type="match status" value="1"/>
</dbReference>
<dbReference type="InterPro" id="IPR033428">
    <property type="entry name" value="DUF5118"/>
</dbReference>
<dbReference type="RefSeq" id="WP_088430802.1">
    <property type="nucleotide sequence ID" value="NZ_CP021983.2"/>
</dbReference>
<evidence type="ECO:0000313" key="2">
    <source>
        <dbReference type="EMBL" id="ASC73164.1"/>
    </source>
</evidence>
<evidence type="ECO:0000313" key="3">
    <source>
        <dbReference type="Proteomes" id="UP000191901"/>
    </source>
</evidence>
<evidence type="ECO:0000259" key="1">
    <source>
        <dbReference type="Pfam" id="PF17162"/>
    </source>
</evidence>
<reference evidence="2 3" key="1">
    <citation type="journal article" date="2016" name="Biochim. Biophys. Acta">
        <title>Characterization of red-shifted phycobilisomes isolated from the chlorophyll f-containing cyanobacterium Halomicronema hongdechloris.</title>
        <authorList>
            <person name="Li Y."/>
            <person name="Lin Y."/>
            <person name="Garvey C.J."/>
            <person name="Birch D."/>
            <person name="Corkery R.W."/>
            <person name="Loughlin P.C."/>
            <person name="Scheer H."/>
            <person name="Willows R.D."/>
            <person name="Chen M."/>
        </authorList>
    </citation>
    <scope>NUCLEOTIDE SEQUENCE [LARGE SCALE GENOMIC DNA]</scope>
    <source>
        <strain evidence="2 3">C2206</strain>
    </source>
</reference>
<accession>A0A1Z3HS75</accession>
<dbReference type="Proteomes" id="UP000191901">
    <property type="component" value="Chromosome"/>
</dbReference>
<gene>
    <name evidence="2" type="ORF">XM38_041260</name>
</gene>
<name>A0A1Z3HS75_9CYAN</name>
<feature type="domain" description="DUF5118" evidence="1">
    <location>
        <begin position="2"/>
        <end position="49"/>
    </location>
</feature>
<dbReference type="AlphaFoldDB" id="A0A1Z3HS75"/>
<keyword evidence="3" id="KW-1185">Reference proteome</keyword>
<sequence length="79" mass="8823">MRPFEEVIEGFEQQAGLFTTYHQPDTGETYLAIQPEQLNRDFLLIATLESGVGRQGYLAAGPSMTYSFNFTVPLATRCS</sequence>
<organism evidence="2 3">
    <name type="scientific">Halomicronema hongdechloris C2206</name>
    <dbReference type="NCBI Taxonomy" id="1641165"/>
    <lineage>
        <taxon>Bacteria</taxon>
        <taxon>Bacillati</taxon>
        <taxon>Cyanobacteriota</taxon>
        <taxon>Cyanophyceae</taxon>
        <taxon>Nodosilineales</taxon>
        <taxon>Nodosilineaceae</taxon>
        <taxon>Halomicronema</taxon>
    </lineage>
</organism>